<protein>
    <submittedName>
        <fullName evidence="6">Homeodomain (HD) containing transcription factor TALE class</fullName>
    </submittedName>
</protein>
<evidence type="ECO:0000256" key="1">
    <source>
        <dbReference type="ARBA" id="ARBA00023125"/>
    </source>
</evidence>
<reference evidence="6 7" key="1">
    <citation type="journal article" date="2023" name="BMC Biol.">
        <title>The compact genome of the sponge Oopsacas minuta (Hexactinellida) is lacking key metazoan core genes.</title>
        <authorList>
            <person name="Santini S."/>
            <person name="Schenkelaars Q."/>
            <person name="Jourda C."/>
            <person name="Duchesne M."/>
            <person name="Belahbib H."/>
            <person name="Rocher C."/>
            <person name="Selva M."/>
            <person name="Riesgo A."/>
            <person name="Vervoort M."/>
            <person name="Leys S.P."/>
            <person name="Kodjabachian L."/>
            <person name="Le Bivic A."/>
            <person name="Borchiellini C."/>
            <person name="Claverie J.M."/>
            <person name="Renard E."/>
        </authorList>
    </citation>
    <scope>NUCLEOTIDE SEQUENCE [LARGE SCALE GENOMIC DNA]</scope>
    <source>
        <strain evidence="6">SPO-2</strain>
    </source>
</reference>
<feature type="domain" description="Homeobox" evidence="5">
    <location>
        <begin position="191"/>
        <end position="254"/>
    </location>
</feature>
<dbReference type="Pfam" id="PF05920">
    <property type="entry name" value="Homeobox_KN"/>
    <property type="match status" value="1"/>
</dbReference>
<keyword evidence="7" id="KW-1185">Reference proteome</keyword>
<dbReference type="EMBL" id="JAKMXF010000088">
    <property type="protein sequence ID" value="KAI6658445.1"/>
    <property type="molecule type" value="Genomic_DNA"/>
</dbReference>
<gene>
    <name evidence="6" type="ORF">LOD99_15245</name>
</gene>
<comment type="caution">
    <text evidence="6">The sequence shown here is derived from an EMBL/GenBank/DDBJ whole genome shotgun (WGS) entry which is preliminary data.</text>
</comment>
<comment type="subcellular location">
    <subcellularLocation>
        <location evidence="4">Nucleus</location>
    </subcellularLocation>
</comment>
<dbReference type="PANTHER" id="PTHR11850">
    <property type="entry name" value="HOMEOBOX PROTEIN TRANSCRIPTION FACTORS"/>
    <property type="match status" value="1"/>
</dbReference>
<dbReference type="InterPro" id="IPR050224">
    <property type="entry name" value="TALE_homeobox"/>
</dbReference>
<dbReference type="InterPro" id="IPR009057">
    <property type="entry name" value="Homeodomain-like_sf"/>
</dbReference>
<evidence type="ECO:0000259" key="5">
    <source>
        <dbReference type="PROSITE" id="PS50071"/>
    </source>
</evidence>
<organism evidence="6 7">
    <name type="scientific">Oopsacas minuta</name>
    <dbReference type="NCBI Taxonomy" id="111878"/>
    <lineage>
        <taxon>Eukaryota</taxon>
        <taxon>Metazoa</taxon>
        <taxon>Porifera</taxon>
        <taxon>Hexactinellida</taxon>
        <taxon>Hexasterophora</taxon>
        <taxon>Lyssacinosida</taxon>
        <taxon>Leucopsacidae</taxon>
        <taxon>Oopsacas</taxon>
    </lineage>
</organism>
<evidence type="ECO:0000256" key="2">
    <source>
        <dbReference type="ARBA" id="ARBA00023155"/>
    </source>
</evidence>
<evidence type="ECO:0000256" key="4">
    <source>
        <dbReference type="PROSITE-ProRule" id="PRU00108"/>
    </source>
</evidence>
<evidence type="ECO:0000313" key="7">
    <source>
        <dbReference type="Proteomes" id="UP001165289"/>
    </source>
</evidence>
<dbReference type="InterPro" id="IPR001356">
    <property type="entry name" value="HD"/>
</dbReference>
<proteinExistence type="predicted"/>
<dbReference type="GO" id="GO:0005634">
    <property type="term" value="C:nucleus"/>
    <property type="evidence" value="ECO:0007669"/>
    <property type="project" value="UniProtKB-SubCell"/>
</dbReference>
<dbReference type="InterPro" id="IPR008422">
    <property type="entry name" value="KN_HD"/>
</dbReference>
<dbReference type="AlphaFoldDB" id="A0AAV7KC03"/>
<keyword evidence="1 4" id="KW-0238">DNA-binding</keyword>
<dbReference type="PROSITE" id="PS50071">
    <property type="entry name" value="HOMEOBOX_2"/>
    <property type="match status" value="1"/>
</dbReference>
<accession>A0AAV7KC03</accession>
<dbReference type="SMART" id="SM00389">
    <property type="entry name" value="HOX"/>
    <property type="match status" value="1"/>
</dbReference>
<keyword evidence="3 4" id="KW-0539">Nucleus</keyword>
<feature type="DNA-binding region" description="Homeobox" evidence="4">
    <location>
        <begin position="193"/>
        <end position="255"/>
    </location>
</feature>
<sequence>MEHSNYQQSPSNYNTCNFINSNCYPQNSFEDLYNIALYAYNDSCSYTANNIQGINSTCQYSQFPSFYVKELSPGDNIYSEQDYIAYEDNLYGIEPSYHNGNTNQIETERELQTCIDDVLSKALSGSIFENGLLEQENNLQTQERNDILEEMNEFIKSSENEIREYCQTTTSFYTNGCNDSIKRELGECREDGVGKKRPNFSPEQIMYLKSWLINNKNNPYPDEDVKDWICFHTNLTLTQLNYWLVNARRRFLPKLQSNCNVFCI</sequence>
<evidence type="ECO:0000313" key="6">
    <source>
        <dbReference type="EMBL" id="KAI6658445.1"/>
    </source>
</evidence>
<dbReference type="GO" id="GO:0006355">
    <property type="term" value="P:regulation of DNA-templated transcription"/>
    <property type="evidence" value="ECO:0007669"/>
    <property type="project" value="InterPro"/>
</dbReference>
<dbReference type="CDD" id="cd00086">
    <property type="entry name" value="homeodomain"/>
    <property type="match status" value="1"/>
</dbReference>
<keyword evidence="2 4" id="KW-0371">Homeobox</keyword>
<name>A0AAV7KC03_9METZ</name>
<dbReference type="GO" id="GO:0003677">
    <property type="term" value="F:DNA binding"/>
    <property type="evidence" value="ECO:0007669"/>
    <property type="project" value="UniProtKB-UniRule"/>
</dbReference>
<dbReference type="Gene3D" id="1.10.10.60">
    <property type="entry name" value="Homeodomain-like"/>
    <property type="match status" value="1"/>
</dbReference>
<dbReference type="Proteomes" id="UP001165289">
    <property type="component" value="Unassembled WGS sequence"/>
</dbReference>
<dbReference type="SUPFAM" id="SSF46689">
    <property type="entry name" value="Homeodomain-like"/>
    <property type="match status" value="1"/>
</dbReference>
<evidence type="ECO:0000256" key="3">
    <source>
        <dbReference type="ARBA" id="ARBA00023242"/>
    </source>
</evidence>